<keyword evidence="8" id="KW-1185">Reference proteome</keyword>
<comment type="caution">
    <text evidence="6">The sequence shown here is derived from an EMBL/GenBank/DDBJ whole genome shotgun (WGS) entry which is preliminary data.</text>
</comment>
<evidence type="ECO:0000256" key="3">
    <source>
        <dbReference type="SAM" id="MobiDB-lite"/>
    </source>
</evidence>
<feature type="compositionally biased region" description="Polar residues" evidence="3">
    <location>
        <begin position="136"/>
        <end position="147"/>
    </location>
</feature>
<dbReference type="SUPFAM" id="SSF54791">
    <property type="entry name" value="Eukaryotic type KH-domain (KH-domain type I)"/>
    <property type="match status" value="1"/>
</dbReference>
<dbReference type="InterPro" id="IPR055256">
    <property type="entry name" value="KH_1_KHDC4/BBP-like"/>
</dbReference>
<dbReference type="Proteomes" id="UP001140949">
    <property type="component" value="Unassembled WGS sequence"/>
</dbReference>
<feature type="compositionally biased region" description="Polar residues" evidence="3">
    <location>
        <begin position="739"/>
        <end position="763"/>
    </location>
</feature>
<dbReference type="Gene3D" id="6.10.140.1790">
    <property type="match status" value="1"/>
</dbReference>
<feature type="compositionally biased region" description="Pro residues" evidence="3">
    <location>
        <begin position="636"/>
        <end position="651"/>
    </location>
</feature>
<name>A0AAX6GVA8_IRIPA</name>
<feature type="region of interest" description="Disordered" evidence="3">
    <location>
        <begin position="350"/>
        <end position="382"/>
    </location>
</feature>
<feature type="domain" description="Splicing factor 1 helix-hairpin" evidence="4">
    <location>
        <begin position="84"/>
        <end position="178"/>
    </location>
</feature>
<accession>A0AAX6GVA8</accession>
<organism evidence="6 8">
    <name type="scientific">Iris pallida</name>
    <name type="common">Sweet iris</name>
    <dbReference type="NCBI Taxonomy" id="29817"/>
    <lineage>
        <taxon>Eukaryota</taxon>
        <taxon>Viridiplantae</taxon>
        <taxon>Streptophyta</taxon>
        <taxon>Embryophyta</taxon>
        <taxon>Tracheophyta</taxon>
        <taxon>Spermatophyta</taxon>
        <taxon>Magnoliopsida</taxon>
        <taxon>Liliopsida</taxon>
        <taxon>Asparagales</taxon>
        <taxon>Iridaceae</taxon>
        <taxon>Iridoideae</taxon>
        <taxon>Irideae</taxon>
        <taxon>Iris</taxon>
    </lineage>
</organism>
<feature type="compositionally biased region" description="Polar residues" evidence="3">
    <location>
        <begin position="661"/>
        <end position="680"/>
    </location>
</feature>
<evidence type="ECO:0000256" key="1">
    <source>
        <dbReference type="ARBA" id="ARBA00022723"/>
    </source>
</evidence>
<evidence type="ECO:0000313" key="6">
    <source>
        <dbReference type="EMBL" id="KAJ6832255.1"/>
    </source>
</evidence>
<dbReference type="Gene3D" id="3.30.1370.10">
    <property type="entry name" value="K Homology domain, type 1"/>
    <property type="match status" value="1"/>
</dbReference>
<evidence type="ECO:0000313" key="8">
    <source>
        <dbReference type="Proteomes" id="UP001140949"/>
    </source>
</evidence>
<dbReference type="GO" id="GO:0046872">
    <property type="term" value="F:metal ion binding"/>
    <property type="evidence" value="ECO:0007669"/>
    <property type="project" value="UniProtKB-KW"/>
</dbReference>
<feature type="region of interest" description="Disordered" evidence="3">
    <location>
        <begin position="1"/>
        <end position="26"/>
    </location>
</feature>
<feature type="compositionally biased region" description="Pro residues" evidence="3">
    <location>
        <begin position="778"/>
        <end position="802"/>
    </location>
</feature>
<feature type="region of interest" description="Disordered" evidence="3">
    <location>
        <begin position="473"/>
        <end position="551"/>
    </location>
</feature>
<dbReference type="GO" id="GO:0003729">
    <property type="term" value="F:mRNA binding"/>
    <property type="evidence" value="ECO:0007669"/>
    <property type="project" value="TreeGrafter"/>
</dbReference>
<reference evidence="6" key="2">
    <citation type="submission" date="2023-04" db="EMBL/GenBank/DDBJ databases">
        <authorList>
            <person name="Bruccoleri R.E."/>
            <person name="Oakeley E.J."/>
            <person name="Faust A.-M."/>
            <person name="Dessus-Babus S."/>
            <person name="Altorfer M."/>
            <person name="Burckhardt D."/>
            <person name="Oertli M."/>
            <person name="Naumann U."/>
            <person name="Petersen F."/>
            <person name="Wong J."/>
        </authorList>
    </citation>
    <scope>NUCLEOTIDE SEQUENCE</scope>
    <source>
        <strain evidence="6">GSM-AAB239-AS_SAM_17_03QT</strain>
        <tissue evidence="6">Leaf</tissue>
    </source>
</reference>
<keyword evidence="1" id="KW-0479">Metal-binding</keyword>
<evidence type="ECO:0000256" key="2">
    <source>
        <dbReference type="ARBA" id="ARBA00022884"/>
    </source>
</evidence>
<proteinExistence type="predicted"/>
<feature type="region of interest" description="Disordered" evidence="3">
    <location>
        <begin position="628"/>
        <end position="811"/>
    </location>
</feature>
<sequence length="892" mass="94381">MAAKVVDYSSVEPSSGQSATSVSPSSVVAASSPKVSMFGKKSGFVIPKNKLSGSLVPVFRGGAKVGSDNTVKEEGAKQVQRKTKWGPDLTQDATVRKGRSVAYQTRVEQITQLLKSGALEIGADQGSQSHEDDSENQSTTGHVNQEAQKFELLELERREIIGEILRLNPSYKAPSDYKPLLKVGKVPIPVKEYPGYNFIGLLLGPESNTQKRLEEETGAKIRVYGIQANAKEKRELTQSDIVEAQCSYEELYVNVTADTYEKVDAAVALIELLVTPVSGNVAVALKNSTSVAGDVNTDQSQKNPASGYMMMPMADVNQGATQPMLVSAQFGQMQFQQRYASPWFPVAPPNAPSQPSSGFMPLPRSSNPIRFPQSPSGPPNMSPYFGQPPPFSSVPRAPLPHLPMQPGQQPLLNQAAQPQNNSMPGQRPLLVYPVMPSHPSSAAAALVPASRPSFTVAMLPTRPPASMNLQPGSMSQPTMPATTGWSTAPPAGPHQLRPNMPQMALSSLNLPLRPQHPGPPMPNNVSRPPSANFAPNFTSQPSSAQPFTLAPPQVGPVAAPPVVSTSGSSLLLPVPPPSLTVPPPVPRPSPVASVSPASMPRPYIPQSAPTGAQAMGPPLPVGHVMTRPPMQTPSLAPRPPMHPPVQPPQLPPAITGLASGTMPSFSPGQPPISSSVSATPVQAPKPLRPSFSDFTFQPQRAQVPASPTTPGRSSTSVLQNTSPLPLAAPQPPSFRPALQSPSAPVGTQSFPQPLSVNQASQAPVPSPWASFPNSTIIRPPPSFQPVAPVPQMGPPNFSPAPHRPNFTGAMPAPPVNILPQQHTQLPPPNRPSGLMIPNQQLASSNQLGGNQTYDPFSPTSITQASPQVANAKTRKPETDPEYEDLMASFGVK</sequence>
<feature type="compositionally biased region" description="Polar residues" evidence="3">
    <location>
        <begin position="692"/>
        <end position="721"/>
    </location>
</feature>
<dbReference type="EMBL" id="JANAVB010016195">
    <property type="protein sequence ID" value="KAJ6832256.1"/>
    <property type="molecule type" value="Genomic_DNA"/>
</dbReference>
<gene>
    <name evidence="6" type="ORF">M6B38_343805</name>
    <name evidence="7" type="ORF">M6B38_343810</name>
</gene>
<evidence type="ECO:0000259" key="5">
    <source>
        <dbReference type="Pfam" id="PF22675"/>
    </source>
</evidence>
<feature type="compositionally biased region" description="Polar residues" evidence="3">
    <location>
        <begin position="837"/>
        <end position="870"/>
    </location>
</feature>
<feature type="compositionally biased region" description="Polar residues" evidence="3">
    <location>
        <begin position="473"/>
        <end position="486"/>
    </location>
</feature>
<dbReference type="InterPro" id="IPR032570">
    <property type="entry name" value="SF1-HH"/>
</dbReference>
<feature type="region of interest" description="Disordered" evidence="3">
    <location>
        <begin position="62"/>
        <end position="83"/>
    </location>
</feature>
<dbReference type="PANTHER" id="PTHR11208">
    <property type="entry name" value="RNA-BINDING PROTEIN RELATED"/>
    <property type="match status" value="1"/>
</dbReference>
<feature type="region of interest" description="Disordered" evidence="3">
    <location>
        <begin position="830"/>
        <end position="892"/>
    </location>
</feature>
<feature type="region of interest" description="Disordered" evidence="3">
    <location>
        <begin position="122"/>
        <end position="147"/>
    </location>
</feature>
<dbReference type="Pfam" id="PF16275">
    <property type="entry name" value="SF1-HH"/>
    <property type="match status" value="1"/>
</dbReference>
<feature type="compositionally biased region" description="Low complexity" evidence="3">
    <location>
        <begin position="13"/>
        <end position="26"/>
    </location>
</feature>
<protein>
    <submittedName>
        <fullName evidence="6">Branchpoint-bridging protein isoform X1</fullName>
    </submittedName>
</protein>
<dbReference type="GO" id="GO:0048024">
    <property type="term" value="P:regulation of mRNA splicing, via spliceosome"/>
    <property type="evidence" value="ECO:0007669"/>
    <property type="project" value="TreeGrafter"/>
</dbReference>
<keyword evidence="2" id="KW-0694">RNA-binding</keyword>
<dbReference type="Pfam" id="PF22675">
    <property type="entry name" value="KH-I_KHDC4-BBP"/>
    <property type="match status" value="1"/>
</dbReference>
<reference evidence="6" key="1">
    <citation type="journal article" date="2023" name="GigaByte">
        <title>Genome assembly of the bearded iris, Iris pallida Lam.</title>
        <authorList>
            <person name="Bruccoleri R.E."/>
            <person name="Oakeley E.J."/>
            <person name="Faust A.M.E."/>
            <person name="Altorfer M."/>
            <person name="Dessus-Babus S."/>
            <person name="Burckhardt D."/>
            <person name="Oertli M."/>
            <person name="Naumann U."/>
            <person name="Petersen F."/>
            <person name="Wong J."/>
        </authorList>
    </citation>
    <scope>NUCLEOTIDE SEQUENCE</scope>
    <source>
        <strain evidence="6">GSM-AAB239-AS_SAM_17_03QT</strain>
    </source>
</reference>
<evidence type="ECO:0000259" key="4">
    <source>
        <dbReference type="Pfam" id="PF16275"/>
    </source>
</evidence>
<dbReference type="InterPro" id="IPR036612">
    <property type="entry name" value="KH_dom_type_1_sf"/>
</dbReference>
<feature type="domain" description="KHDC4/BBP-like KH-domain type I" evidence="5">
    <location>
        <begin position="192"/>
        <end position="274"/>
    </location>
</feature>
<feature type="compositionally biased region" description="Polar residues" evidence="3">
    <location>
        <begin position="523"/>
        <end position="546"/>
    </location>
</feature>
<dbReference type="AlphaFoldDB" id="A0AAX6GVA8"/>
<dbReference type="GO" id="GO:0005634">
    <property type="term" value="C:nucleus"/>
    <property type="evidence" value="ECO:0007669"/>
    <property type="project" value="TreeGrafter"/>
</dbReference>
<dbReference type="InterPro" id="IPR047086">
    <property type="entry name" value="SF1-HH_sf"/>
</dbReference>
<dbReference type="InterPro" id="IPR045071">
    <property type="entry name" value="BBP-like"/>
</dbReference>
<dbReference type="PANTHER" id="PTHR11208:SF98">
    <property type="entry name" value="RNA-BINDING KH DOMAIN-CONTAINING PROTEIN"/>
    <property type="match status" value="1"/>
</dbReference>
<evidence type="ECO:0000313" key="7">
    <source>
        <dbReference type="EMBL" id="KAJ6832256.1"/>
    </source>
</evidence>
<dbReference type="EMBL" id="JANAVB010016195">
    <property type="protein sequence ID" value="KAJ6832255.1"/>
    <property type="molecule type" value="Genomic_DNA"/>
</dbReference>